<sequence>MRILQAIWPSAVTGGGYVLFFIFISLLFFSFRVDANDILDGGEIQFNGFVTDEAPKWTWQIGSPDQTWSVDTADARTENGQLVFNLRDKGVLPLLEGHLYEVAERGGPGFTPFITFSSNGQPFTVTEGNSTSAQHFRASVPVRDPETGNVSGLLSFTLNQGMAVSAGRQDDGASVPAGMSLVSGQSVTDVQSGTLPQGLKARLSSLLLMNQNFGNGMNAVDNGQVISQGVLADGRVMNLAAAYASVVSNFELRLPAEGTPAAWQAGLNVTVTVQ</sequence>
<evidence type="ECO:0000256" key="5">
    <source>
        <dbReference type="SAM" id="Phobius"/>
    </source>
</evidence>
<evidence type="ECO:0000256" key="3">
    <source>
        <dbReference type="ARBA" id="ARBA00023263"/>
    </source>
</evidence>
<dbReference type="GO" id="GO:0007155">
    <property type="term" value="P:cell adhesion"/>
    <property type="evidence" value="ECO:0007669"/>
    <property type="project" value="InterPro"/>
</dbReference>
<organism evidence="6">
    <name type="scientific">Escherichia coli</name>
    <dbReference type="NCBI Taxonomy" id="562"/>
    <lineage>
        <taxon>Bacteria</taxon>
        <taxon>Pseudomonadati</taxon>
        <taxon>Pseudomonadota</taxon>
        <taxon>Gammaproteobacteria</taxon>
        <taxon>Enterobacterales</taxon>
        <taxon>Enterobacteriaceae</taxon>
        <taxon>Escherichia</taxon>
    </lineage>
</organism>
<evidence type="ECO:0000256" key="4">
    <source>
        <dbReference type="ARBA" id="ARBA00049989"/>
    </source>
</evidence>
<keyword evidence="5" id="KW-1133">Transmembrane helix</keyword>
<comment type="similarity">
    <text evidence="4">Belongs to the fimbrial K88 protein family.</text>
</comment>
<dbReference type="AlphaFoldDB" id="A0A0H5RZF1"/>
<evidence type="ECO:0000256" key="1">
    <source>
        <dbReference type="ARBA" id="ARBA00004561"/>
    </source>
</evidence>
<dbReference type="GO" id="GO:0009289">
    <property type="term" value="C:pilus"/>
    <property type="evidence" value="ECO:0007669"/>
    <property type="project" value="UniProtKB-SubCell"/>
</dbReference>
<keyword evidence="5" id="KW-0472">Membrane</keyword>
<protein>
    <recommendedName>
        <fullName evidence="7">Fimbrial protein</fullName>
    </recommendedName>
</protein>
<dbReference type="EMBL" id="LN870274">
    <property type="protein sequence ID" value="CRZ21529.1"/>
    <property type="molecule type" value="Genomic_DNA"/>
</dbReference>
<evidence type="ECO:0000313" key="6">
    <source>
        <dbReference type="EMBL" id="CRZ21529.1"/>
    </source>
</evidence>
<keyword evidence="3" id="KW-0281">Fimbrium</keyword>
<gene>
    <name evidence="6" type="primary">aalF</name>
</gene>
<feature type="transmembrane region" description="Helical" evidence="5">
    <location>
        <begin position="6"/>
        <end position="29"/>
    </location>
</feature>
<dbReference type="Pfam" id="PF02432">
    <property type="entry name" value="Fimbrial_K88"/>
    <property type="match status" value="1"/>
</dbReference>
<evidence type="ECO:0000256" key="2">
    <source>
        <dbReference type="ARBA" id="ARBA00022729"/>
    </source>
</evidence>
<accession>A0A0H5RZF1</accession>
<reference evidence="6" key="2">
    <citation type="submission" date="2015-07" db="EMBL/GenBank/DDBJ databases">
        <title>Epidemiology of Coli Surface Antigen 23 'like' orthologs from Escherichia coli isolates from Kenya.</title>
        <authorList>
            <person name="Njoroge S.M."/>
            <person name="Boinett C.J."/>
            <person name="Thomson N.R."/>
            <person name="Kariuki S."/>
        </authorList>
    </citation>
    <scope>NUCLEOTIDE SEQUENCE</scope>
    <source>
        <strain evidence="6">4084</strain>
    </source>
</reference>
<comment type="subcellular location">
    <subcellularLocation>
        <location evidence="1">Fimbrium</location>
    </subcellularLocation>
</comment>
<name>A0A0H5RZF1_ECOLX</name>
<evidence type="ECO:0008006" key="7">
    <source>
        <dbReference type="Google" id="ProtNLM"/>
    </source>
</evidence>
<keyword evidence="2" id="KW-0732">Signal</keyword>
<keyword evidence="5" id="KW-0812">Transmembrane</keyword>
<reference evidence="6" key="1">
    <citation type="submission" date="2015-06" db="EMBL/GenBank/DDBJ databases">
        <authorList>
            <consortium name="Pathogen Informatics"/>
        </authorList>
    </citation>
    <scope>NUCLEOTIDE SEQUENCE</scope>
    <source>
        <strain evidence="6">4084</strain>
    </source>
</reference>
<dbReference type="InterPro" id="IPR003467">
    <property type="entry name" value="Fimbrial_K88_FaeH"/>
</dbReference>
<proteinExistence type="inferred from homology"/>